<reference evidence="1 2" key="1">
    <citation type="submission" date="2018-09" db="EMBL/GenBank/DDBJ databases">
        <title>The draft genome of Acinetobacter spp. strains.</title>
        <authorList>
            <person name="Qin J."/>
            <person name="Feng Y."/>
            <person name="Zong Z."/>
        </authorList>
    </citation>
    <scope>NUCLEOTIDE SEQUENCE [LARGE SCALE GENOMIC DNA]</scope>
    <source>
        <strain evidence="1 2">WCHAc060012</strain>
    </source>
</reference>
<accession>A0A3A8EFJ9</accession>
<dbReference type="Proteomes" id="UP000282388">
    <property type="component" value="Unassembled WGS sequence"/>
</dbReference>
<comment type="caution">
    <text evidence="1">The sequence shown here is derived from an EMBL/GenBank/DDBJ whole genome shotgun (WGS) entry which is preliminary data.</text>
</comment>
<sequence>MPCTAERFDIYLCKNLLFPCKTQGLFQIQILIHLEQISQFFSIKTDISLSPIQLQPYKMRKMRQKAESDDPAF</sequence>
<organism evidence="1 2">
    <name type="scientific">Acinetobacter tianfuensis</name>
    <dbReference type="NCBI Taxonomy" id="2419603"/>
    <lineage>
        <taxon>Bacteria</taxon>
        <taxon>Pseudomonadati</taxon>
        <taxon>Pseudomonadota</taxon>
        <taxon>Gammaproteobacteria</taxon>
        <taxon>Moraxellales</taxon>
        <taxon>Moraxellaceae</taxon>
        <taxon>Acinetobacter</taxon>
    </lineage>
</organism>
<evidence type="ECO:0000313" key="1">
    <source>
        <dbReference type="EMBL" id="RKG32296.1"/>
    </source>
</evidence>
<keyword evidence="2" id="KW-1185">Reference proteome</keyword>
<dbReference type="EMBL" id="RAXV01000010">
    <property type="protein sequence ID" value="RKG32296.1"/>
    <property type="molecule type" value="Genomic_DNA"/>
</dbReference>
<gene>
    <name evidence="1" type="ORF">D7V32_06405</name>
</gene>
<evidence type="ECO:0000313" key="2">
    <source>
        <dbReference type="Proteomes" id="UP000282388"/>
    </source>
</evidence>
<dbReference type="AlphaFoldDB" id="A0A3A8EFJ9"/>
<protein>
    <submittedName>
        <fullName evidence="1">Uncharacterized protein</fullName>
    </submittedName>
</protein>
<name>A0A3A8EFJ9_9GAMM</name>
<proteinExistence type="predicted"/>